<evidence type="ECO:0000313" key="3">
    <source>
        <dbReference type="Proteomes" id="UP000009038"/>
    </source>
</evidence>
<gene>
    <name evidence="2" type="ORF">ASPNIDRAFT_37610</name>
</gene>
<reference evidence="2 3" key="1">
    <citation type="journal article" date="2011" name="Genome Res.">
        <title>Comparative genomics of citric-acid-producing Aspergillus niger ATCC 1015 versus enzyme-producing CBS 513.88.</title>
        <authorList>
            <person name="Andersen M.R."/>
            <person name="Salazar M.P."/>
            <person name="Schaap P.J."/>
            <person name="van de Vondervoort P.J."/>
            <person name="Culley D."/>
            <person name="Thykaer J."/>
            <person name="Frisvad J.C."/>
            <person name="Nielsen K.F."/>
            <person name="Albang R."/>
            <person name="Albermann K."/>
            <person name="Berka R.M."/>
            <person name="Braus G.H."/>
            <person name="Braus-Stromeyer S.A."/>
            <person name="Corrochano L.M."/>
            <person name="Dai Z."/>
            <person name="van Dijck P.W."/>
            <person name="Hofmann G."/>
            <person name="Lasure L.L."/>
            <person name="Magnuson J.K."/>
            <person name="Menke H."/>
            <person name="Meijer M."/>
            <person name="Meijer S.L."/>
            <person name="Nielsen J.B."/>
            <person name="Nielsen M.L."/>
            <person name="van Ooyen A.J."/>
            <person name="Pel H.J."/>
            <person name="Poulsen L."/>
            <person name="Samson R.A."/>
            <person name="Stam H."/>
            <person name="Tsang A."/>
            <person name="van den Brink J.M."/>
            <person name="Atkins A."/>
            <person name="Aerts A."/>
            <person name="Shapiro H."/>
            <person name="Pangilinan J."/>
            <person name="Salamov A."/>
            <person name="Lou Y."/>
            <person name="Lindquist E."/>
            <person name="Lucas S."/>
            <person name="Grimwood J."/>
            <person name="Grigoriev I.V."/>
            <person name="Kubicek C.P."/>
            <person name="Martinez D."/>
            <person name="van Peij N.N."/>
            <person name="Roubos J.A."/>
            <person name="Nielsen J."/>
            <person name="Baker S.E."/>
        </authorList>
    </citation>
    <scope>NUCLEOTIDE SEQUENCE [LARGE SCALE GENOMIC DNA]</scope>
    <source>
        <strain evidence="3">ATCC 1015 / CBS 113.46 / FGSC A1144 / LSHB Ac4 / NCTC 3858a / NRRL 328 / USDA 3528.7</strain>
    </source>
</reference>
<keyword evidence="1" id="KW-0732">Signal</keyword>
<organism evidence="2 3">
    <name type="scientific">Aspergillus niger (strain ATCC 1015 / CBS 113.46 / FGSC A1144 / LSHB Ac4 / NCTC 3858a / NRRL 328 / USDA 3528.7)</name>
    <dbReference type="NCBI Taxonomy" id="380704"/>
    <lineage>
        <taxon>Eukaryota</taxon>
        <taxon>Fungi</taxon>
        <taxon>Dikarya</taxon>
        <taxon>Ascomycota</taxon>
        <taxon>Pezizomycotina</taxon>
        <taxon>Eurotiomycetes</taxon>
        <taxon>Eurotiomycetidae</taxon>
        <taxon>Eurotiales</taxon>
        <taxon>Aspergillaceae</taxon>
        <taxon>Aspergillus</taxon>
        <taxon>Aspergillus subgen. Circumdati</taxon>
    </lineage>
</organism>
<name>G3Y2Z4_ASPNA</name>
<evidence type="ECO:0000256" key="1">
    <source>
        <dbReference type="SAM" id="SignalP"/>
    </source>
</evidence>
<comment type="caution">
    <text evidence="2">The sequence shown here is derived from an EMBL/GenBank/DDBJ whole genome shotgun (WGS) entry which is preliminary data.</text>
</comment>
<feature type="signal peptide" evidence="1">
    <location>
        <begin position="1"/>
        <end position="26"/>
    </location>
</feature>
<dbReference type="EMBL" id="ACJE01000010">
    <property type="protein sequence ID" value="EHA23609.1"/>
    <property type="molecule type" value="Genomic_DNA"/>
</dbReference>
<protein>
    <submittedName>
        <fullName evidence="2">Uncharacterized protein</fullName>
    </submittedName>
</protein>
<accession>G3Y2Z4</accession>
<evidence type="ECO:0000313" key="2">
    <source>
        <dbReference type="EMBL" id="EHA23609.1"/>
    </source>
</evidence>
<proteinExistence type="predicted"/>
<dbReference type="HOGENOM" id="CLU_2249520_0_0_1"/>
<dbReference type="Proteomes" id="UP000009038">
    <property type="component" value="Unassembled WGS sequence"/>
</dbReference>
<dbReference type="AlphaFoldDB" id="G3Y2Z4"/>
<sequence length="104" mass="11364">MMMLMLMLMLLLLLLLLLMMMKQIIPTGLTEDSIPGPNRDQSGNMTGGFATELIWEFLAVPPQSAAVLAEGGSFATDPIKGPDRQLTFAITAEENDCQETGKYN</sequence>
<feature type="chain" id="PRO_5003460303" evidence="1">
    <location>
        <begin position="27"/>
        <end position="104"/>
    </location>
</feature>